<comment type="cofactor">
    <cofactor evidence="13">
        <name>Mg(2+)</name>
        <dbReference type="ChEBI" id="CHEBI:18420"/>
    </cofactor>
    <cofactor evidence="13">
        <name>Mn(2+)</name>
        <dbReference type="ChEBI" id="CHEBI:29035"/>
    </cofactor>
    <text evidence="13">Mg(2+) or Mn(2+) required for ssDNA cleavage activity.</text>
</comment>
<keyword evidence="5 13" id="KW-0540">Nuclease</keyword>
<dbReference type="EC" id="3.1.12.1" evidence="3 13"/>
<dbReference type="Gene3D" id="3.90.320.10">
    <property type="match status" value="1"/>
</dbReference>
<organism evidence="15">
    <name type="scientific">Thermosphaera aggregans</name>
    <dbReference type="NCBI Taxonomy" id="54254"/>
    <lineage>
        <taxon>Archaea</taxon>
        <taxon>Thermoproteota</taxon>
        <taxon>Thermoprotei</taxon>
        <taxon>Desulfurococcales</taxon>
        <taxon>Desulfurococcaceae</taxon>
        <taxon>Thermosphaera</taxon>
    </lineage>
</organism>
<keyword evidence="12 13" id="KW-0464">Manganese</keyword>
<evidence type="ECO:0000256" key="7">
    <source>
        <dbReference type="ARBA" id="ARBA00022801"/>
    </source>
</evidence>
<keyword evidence="7 13" id="KW-0378">Hydrolase</keyword>
<keyword evidence="9 13" id="KW-0408">Iron</keyword>
<evidence type="ECO:0000256" key="10">
    <source>
        <dbReference type="ARBA" id="ARBA00023014"/>
    </source>
</evidence>
<evidence type="ECO:0000256" key="6">
    <source>
        <dbReference type="ARBA" id="ARBA00022723"/>
    </source>
</evidence>
<evidence type="ECO:0000256" key="13">
    <source>
        <dbReference type="RuleBase" id="RU365022"/>
    </source>
</evidence>
<evidence type="ECO:0000256" key="2">
    <source>
        <dbReference type="ARBA" id="ARBA00009189"/>
    </source>
</evidence>
<dbReference type="NCBIfam" id="TIGR00372">
    <property type="entry name" value="cas4"/>
    <property type="match status" value="1"/>
</dbReference>
<dbReference type="PANTHER" id="PTHR36531">
    <property type="entry name" value="CRISPR-ASSOCIATED EXONUCLEASE CAS4"/>
    <property type="match status" value="1"/>
</dbReference>
<dbReference type="GO" id="GO:0046872">
    <property type="term" value="F:metal ion binding"/>
    <property type="evidence" value="ECO:0007669"/>
    <property type="project" value="UniProtKB-KW"/>
</dbReference>
<dbReference type="InterPro" id="IPR013343">
    <property type="entry name" value="CRISPR-assoc_prot_Cas4"/>
</dbReference>
<dbReference type="GO" id="GO:0051536">
    <property type="term" value="F:iron-sulfur cluster binding"/>
    <property type="evidence" value="ECO:0007669"/>
    <property type="project" value="UniProtKB-KW"/>
</dbReference>
<dbReference type="AlphaFoldDB" id="A0A7C2FDI9"/>
<evidence type="ECO:0000259" key="14">
    <source>
        <dbReference type="Pfam" id="PF12705"/>
    </source>
</evidence>
<dbReference type="Pfam" id="PF12705">
    <property type="entry name" value="PDDEXK_1"/>
    <property type="match status" value="1"/>
</dbReference>
<evidence type="ECO:0000256" key="11">
    <source>
        <dbReference type="ARBA" id="ARBA00023118"/>
    </source>
</evidence>
<dbReference type="GO" id="GO:0004527">
    <property type="term" value="F:exonuclease activity"/>
    <property type="evidence" value="ECO:0007669"/>
    <property type="project" value="UniProtKB-KW"/>
</dbReference>
<reference evidence="15" key="1">
    <citation type="journal article" date="2020" name="mSystems">
        <title>Genome- and Community-Level Interaction Insights into Carbon Utilization and Element Cycling Functions of Hydrothermarchaeota in Hydrothermal Sediment.</title>
        <authorList>
            <person name="Zhou Z."/>
            <person name="Liu Y."/>
            <person name="Xu W."/>
            <person name="Pan J."/>
            <person name="Luo Z.H."/>
            <person name="Li M."/>
        </authorList>
    </citation>
    <scope>NUCLEOTIDE SEQUENCE [LARGE SCALE GENOMIC DNA]</scope>
    <source>
        <strain evidence="15">SpSt-23</strain>
    </source>
</reference>
<comment type="similarity">
    <text evidence="2 13">Belongs to the CRISPR-associated exonuclease Cas4 family.</text>
</comment>
<evidence type="ECO:0000256" key="9">
    <source>
        <dbReference type="ARBA" id="ARBA00023004"/>
    </source>
</evidence>
<evidence type="ECO:0000256" key="5">
    <source>
        <dbReference type="ARBA" id="ARBA00022722"/>
    </source>
</evidence>
<comment type="cofactor">
    <cofactor evidence="1">
        <name>Mn(2+)</name>
        <dbReference type="ChEBI" id="CHEBI:29035"/>
    </cofactor>
</comment>
<keyword evidence="11 13" id="KW-0051">Antiviral defense</keyword>
<evidence type="ECO:0000256" key="1">
    <source>
        <dbReference type="ARBA" id="ARBA00001936"/>
    </source>
</evidence>
<dbReference type="InterPro" id="IPR011604">
    <property type="entry name" value="PDDEXK-like_dom_sf"/>
</dbReference>
<evidence type="ECO:0000256" key="3">
    <source>
        <dbReference type="ARBA" id="ARBA00012768"/>
    </source>
</evidence>
<evidence type="ECO:0000256" key="4">
    <source>
        <dbReference type="ARBA" id="ARBA00020049"/>
    </source>
</evidence>
<dbReference type="GO" id="GO:0051607">
    <property type="term" value="P:defense response to virus"/>
    <property type="evidence" value="ECO:0007669"/>
    <property type="project" value="UniProtKB-KW"/>
</dbReference>
<comment type="function">
    <text evidence="13">CRISPR (clustered regularly interspaced short palindromic repeat) is an adaptive immune system that provides protection against mobile genetic elements (viruses, transposable elements and conjugative plasmids). CRISPR clusters contain sequences complementary to antecedent mobile elements and target invading nucleic acids. CRISPR clusters are transcribed and processed into CRISPR RNA (crRNA).</text>
</comment>
<proteinExistence type="inferred from homology"/>
<gene>
    <name evidence="15" type="primary">cas4</name>
    <name evidence="15" type="ORF">ENP55_06475</name>
</gene>
<evidence type="ECO:0000256" key="12">
    <source>
        <dbReference type="ARBA" id="ARBA00023211"/>
    </source>
</evidence>
<keyword evidence="8 13" id="KW-0269">Exonuclease</keyword>
<sequence>MKPFEKITQILYEKYVKEELHRLEELKNPKIVYVTDLVGCSHKYYLRRIYPELTIKFEPSAILGNLVHAGIEALLREKGFEVEVEVSTDVEVNGEKYSVRGRVDALKKDEGLVVEVKTARYAHDIPREHHLNQLKIYLEMLNLENGLIVYIMPDRIHEFQVKRDRVNLESLVKTLVEDTAHPRYEWECGYCVFKKLCPYAVEKSE</sequence>
<evidence type="ECO:0000256" key="8">
    <source>
        <dbReference type="ARBA" id="ARBA00022839"/>
    </source>
</evidence>
<comment type="caution">
    <text evidence="15">The sequence shown here is derived from an EMBL/GenBank/DDBJ whole genome shotgun (WGS) entry which is preliminary data.</text>
</comment>
<protein>
    <recommendedName>
        <fullName evidence="4 13">CRISPR-associated exonuclease Cas4</fullName>
        <ecNumber evidence="3 13">3.1.12.1</ecNumber>
    </recommendedName>
</protein>
<keyword evidence="10 13" id="KW-0411">Iron-sulfur</keyword>
<name>A0A7C2FDI9_9CREN</name>
<accession>A0A7C2FDI9</accession>
<keyword evidence="6 13" id="KW-0479">Metal-binding</keyword>
<dbReference type="EMBL" id="DSJT01000035">
    <property type="protein sequence ID" value="HEF87898.1"/>
    <property type="molecule type" value="Genomic_DNA"/>
</dbReference>
<evidence type="ECO:0000313" key="15">
    <source>
        <dbReference type="EMBL" id="HEF87898.1"/>
    </source>
</evidence>
<dbReference type="InterPro" id="IPR038726">
    <property type="entry name" value="PDDEXK_AddAB-type"/>
</dbReference>
<feature type="domain" description="PD-(D/E)XK endonuclease-like" evidence="14">
    <location>
        <begin position="81"/>
        <end position="198"/>
    </location>
</feature>
<comment type="cofactor">
    <cofactor evidence="13">
        <name>iron-sulfur cluster</name>
        <dbReference type="ChEBI" id="CHEBI:30408"/>
    </cofactor>
</comment>
<dbReference type="PANTHER" id="PTHR36531:SF2">
    <property type="entry name" value="CRISPR-ASSOCIATED EXONUCLEASE CAS4"/>
    <property type="match status" value="1"/>
</dbReference>
<dbReference type="InterPro" id="IPR051827">
    <property type="entry name" value="Cas4_exonuclease"/>
</dbReference>